<feature type="signal peptide" evidence="1">
    <location>
        <begin position="1"/>
        <end position="18"/>
    </location>
</feature>
<dbReference type="Proteomes" id="UP000282892">
    <property type="component" value="Chromosome"/>
</dbReference>
<dbReference type="PROSITE" id="PS51257">
    <property type="entry name" value="PROKAR_LIPOPROTEIN"/>
    <property type="match status" value="1"/>
</dbReference>
<feature type="chain" id="PRO_5019276415" description="Cytochrome C oxidase subunit II" evidence="1">
    <location>
        <begin position="19"/>
        <end position="134"/>
    </location>
</feature>
<dbReference type="AlphaFoldDB" id="A0A3T0I5W9"/>
<dbReference type="RefSeq" id="WP_127489566.1">
    <property type="nucleotide sequence ID" value="NZ_CP022572.1"/>
</dbReference>
<dbReference type="InterPro" id="IPR008972">
    <property type="entry name" value="Cupredoxin"/>
</dbReference>
<evidence type="ECO:0000256" key="1">
    <source>
        <dbReference type="SAM" id="SignalP"/>
    </source>
</evidence>
<dbReference type="STRING" id="1193713.GCA_001636315_02496"/>
<organism evidence="2 3">
    <name type="scientific">Neobacillus mesonae</name>
    <dbReference type="NCBI Taxonomy" id="1193713"/>
    <lineage>
        <taxon>Bacteria</taxon>
        <taxon>Bacillati</taxon>
        <taxon>Bacillota</taxon>
        <taxon>Bacilli</taxon>
        <taxon>Bacillales</taxon>
        <taxon>Bacillaceae</taxon>
        <taxon>Neobacillus</taxon>
    </lineage>
</organism>
<keyword evidence="3" id="KW-1185">Reference proteome</keyword>
<evidence type="ECO:0008006" key="4">
    <source>
        <dbReference type="Google" id="ProtNLM"/>
    </source>
</evidence>
<accession>A0A3T0I5W9</accession>
<sequence>MRIIGLLLLTGSLTMGLAACGGGDEQSTAKQEKAVETSTEAKAGVEEFTITAKNWNFSSDKEIVVKKGEKVKLNLVNKEGLHTIKNDELGIDLTADKPAEFMADKTGEYVLKCSTVCGATQDHEGMEISLKVVD</sequence>
<proteinExistence type="predicted"/>
<name>A0A3T0I5W9_9BACI</name>
<evidence type="ECO:0000313" key="3">
    <source>
        <dbReference type="Proteomes" id="UP000282892"/>
    </source>
</evidence>
<protein>
    <recommendedName>
        <fullName evidence="4">Cytochrome C oxidase subunit II</fullName>
    </recommendedName>
</protein>
<dbReference type="KEGG" id="nmk:CHR53_27855"/>
<gene>
    <name evidence="2" type="ORF">CHR53_27855</name>
</gene>
<reference evidence="2 3" key="1">
    <citation type="submission" date="2017-07" db="EMBL/GenBank/DDBJ databases">
        <title>The complete genome sequence of Bacillus mesonae strain H20-5, an efficient strain improving plant abiotic stress resistance.</title>
        <authorList>
            <person name="Kim S.Y."/>
            <person name="Song H."/>
            <person name="Sang M.K."/>
            <person name="Weon H.-Y."/>
            <person name="Song J."/>
        </authorList>
    </citation>
    <scope>NUCLEOTIDE SEQUENCE [LARGE SCALE GENOMIC DNA]</scope>
    <source>
        <strain evidence="2 3">H20-5</strain>
    </source>
</reference>
<dbReference type="Gene3D" id="2.60.40.420">
    <property type="entry name" value="Cupredoxins - blue copper proteins"/>
    <property type="match status" value="1"/>
</dbReference>
<dbReference type="SUPFAM" id="SSF49503">
    <property type="entry name" value="Cupredoxins"/>
    <property type="match status" value="1"/>
</dbReference>
<dbReference type="EMBL" id="CP022572">
    <property type="protein sequence ID" value="AZU64737.1"/>
    <property type="molecule type" value="Genomic_DNA"/>
</dbReference>
<keyword evidence="1" id="KW-0732">Signal</keyword>
<evidence type="ECO:0000313" key="2">
    <source>
        <dbReference type="EMBL" id="AZU64737.1"/>
    </source>
</evidence>
<dbReference type="OrthoDB" id="279535at2"/>